<proteinExistence type="predicted"/>
<dbReference type="PANTHER" id="PTHR43434">
    <property type="entry name" value="PHOSPHOGLYCOLATE PHOSPHATASE"/>
    <property type="match status" value="1"/>
</dbReference>
<dbReference type="NCBIfam" id="TIGR01549">
    <property type="entry name" value="HAD-SF-IA-v1"/>
    <property type="match status" value="1"/>
</dbReference>
<sequence>MKRYELVIFDWDGTLMDSVGKIVACMQQTAKELNLLVPTETAVRDIIGLSMDEALNVLYPSASHQTRQNMINVYREQYLQLNQTPSPVFDGAEELLLSLKASGHQLAVATGKARAGLNRVLHETGFTQHFVASRCADEAHSKPHPQMLQQLLQQLTVAPEKAVMIGDSIHDLNMARNAGMDAIGVSYGAHSAERLSAALPVAIVSSTPDLYVAITAQR</sequence>
<dbReference type="RefSeq" id="WP_119978941.1">
    <property type="nucleotide sequence ID" value="NZ_BPFB01000043.1"/>
</dbReference>
<dbReference type="InterPro" id="IPR041492">
    <property type="entry name" value="HAD_2"/>
</dbReference>
<organism evidence="1 2">
    <name type="scientific">Shewanella algidipiscicola</name>
    <dbReference type="NCBI Taxonomy" id="614070"/>
    <lineage>
        <taxon>Bacteria</taxon>
        <taxon>Pseudomonadati</taxon>
        <taxon>Pseudomonadota</taxon>
        <taxon>Gammaproteobacteria</taxon>
        <taxon>Alteromonadales</taxon>
        <taxon>Shewanellaceae</taxon>
        <taxon>Shewanella</taxon>
    </lineage>
</organism>
<dbReference type="EMBL" id="BPFB01000043">
    <property type="protein sequence ID" value="GIU49930.1"/>
    <property type="molecule type" value="Genomic_DNA"/>
</dbReference>
<dbReference type="SFLD" id="SFLDG01129">
    <property type="entry name" value="C1.5:_HAD__Beta-PGM__Phosphata"/>
    <property type="match status" value="1"/>
</dbReference>
<dbReference type="InterPro" id="IPR023214">
    <property type="entry name" value="HAD_sf"/>
</dbReference>
<gene>
    <name evidence="1" type="ORF">TUM4630_29700</name>
</gene>
<dbReference type="InterPro" id="IPR036412">
    <property type="entry name" value="HAD-like_sf"/>
</dbReference>
<dbReference type="PANTHER" id="PTHR43434:SF24">
    <property type="entry name" value="HYDROLASE-RELATED"/>
    <property type="match status" value="1"/>
</dbReference>
<dbReference type="Proteomes" id="UP000761574">
    <property type="component" value="Unassembled WGS sequence"/>
</dbReference>
<dbReference type="Pfam" id="PF13419">
    <property type="entry name" value="HAD_2"/>
    <property type="match status" value="1"/>
</dbReference>
<evidence type="ECO:0000313" key="1">
    <source>
        <dbReference type="EMBL" id="GIU49930.1"/>
    </source>
</evidence>
<comment type="caution">
    <text evidence="1">The sequence shown here is derived from an EMBL/GenBank/DDBJ whole genome shotgun (WGS) entry which is preliminary data.</text>
</comment>
<dbReference type="InterPro" id="IPR023198">
    <property type="entry name" value="PGP-like_dom2"/>
</dbReference>
<dbReference type="SUPFAM" id="SSF56784">
    <property type="entry name" value="HAD-like"/>
    <property type="match status" value="1"/>
</dbReference>
<dbReference type="InterPro" id="IPR006439">
    <property type="entry name" value="HAD-SF_hydro_IA"/>
</dbReference>
<dbReference type="Gene3D" id="3.40.50.1000">
    <property type="entry name" value="HAD superfamily/HAD-like"/>
    <property type="match status" value="1"/>
</dbReference>
<reference evidence="1 2" key="1">
    <citation type="submission" date="2021-05" db="EMBL/GenBank/DDBJ databases">
        <title>Molecular characterization for Shewanella algae harboring chromosomal blaOXA-55-like strains isolated from clinical and environment sample.</title>
        <authorList>
            <person name="Ohama Y."/>
            <person name="Aoki K."/>
            <person name="Harada S."/>
            <person name="Moriya K."/>
            <person name="Ishii Y."/>
            <person name="Tateda K."/>
        </authorList>
    </citation>
    <scope>NUCLEOTIDE SEQUENCE [LARGE SCALE GENOMIC DNA]</scope>
    <source>
        <strain evidence="1 2">LMG 23746</strain>
    </source>
</reference>
<dbReference type="Gene3D" id="1.10.150.240">
    <property type="entry name" value="Putative phosphatase, domain 2"/>
    <property type="match status" value="1"/>
</dbReference>
<keyword evidence="2" id="KW-1185">Reference proteome</keyword>
<dbReference type="InterPro" id="IPR006549">
    <property type="entry name" value="HAD-SF_hydro_IIIA"/>
</dbReference>
<protein>
    <submittedName>
        <fullName evidence="1">Haloacid dehalogenase</fullName>
    </submittedName>
</protein>
<dbReference type="SFLD" id="SFLDG01135">
    <property type="entry name" value="C1.5.6:_HAD__Beta-PGM__Phospha"/>
    <property type="match status" value="1"/>
</dbReference>
<dbReference type="NCBIfam" id="TIGR01662">
    <property type="entry name" value="HAD-SF-IIIA"/>
    <property type="match status" value="1"/>
</dbReference>
<dbReference type="SFLD" id="SFLDS00003">
    <property type="entry name" value="Haloacid_Dehalogenase"/>
    <property type="match status" value="1"/>
</dbReference>
<accession>A0ABQ4PNB3</accession>
<dbReference type="NCBIfam" id="TIGR01509">
    <property type="entry name" value="HAD-SF-IA-v3"/>
    <property type="match status" value="1"/>
</dbReference>
<name>A0ABQ4PNB3_9GAMM</name>
<dbReference type="InterPro" id="IPR050155">
    <property type="entry name" value="HAD-like_hydrolase_sf"/>
</dbReference>
<evidence type="ECO:0000313" key="2">
    <source>
        <dbReference type="Proteomes" id="UP000761574"/>
    </source>
</evidence>